<dbReference type="PANTHER" id="PTHR30448:SF0">
    <property type="entry name" value="RNASE ADAPTER PROTEIN RAPZ"/>
    <property type="match status" value="1"/>
</dbReference>
<dbReference type="GO" id="GO:0005525">
    <property type="term" value="F:GTP binding"/>
    <property type="evidence" value="ECO:0007669"/>
    <property type="project" value="UniProtKB-UniRule"/>
</dbReference>
<feature type="binding site" evidence="4">
    <location>
        <begin position="66"/>
        <end position="69"/>
    </location>
    <ligand>
        <name>GTP</name>
        <dbReference type="ChEBI" id="CHEBI:37565"/>
    </ligand>
</feature>
<dbReference type="InterPro" id="IPR053931">
    <property type="entry name" value="RapZ_C"/>
</dbReference>
<accession>G7VA24</accession>
<feature type="domain" description="RapZ-like N-terminal" evidence="5">
    <location>
        <begin position="9"/>
        <end position="162"/>
    </location>
</feature>
<feature type="binding site" evidence="4">
    <location>
        <begin position="14"/>
        <end position="21"/>
    </location>
    <ligand>
        <name>ATP</name>
        <dbReference type="ChEBI" id="CHEBI:30616"/>
    </ligand>
</feature>
<dbReference type="PANTHER" id="PTHR30448">
    <property type="entry name" value="RNASE ADAPTER PROTEIN RAPZ"/>
    <property type="match status" value="1"/>
</dbReference>
<dbReference type="KEGG" id="tli:Tlie_0991"/>
<keyword evidence="1 4" id="KW-0547">Nucleotide-binding</keyword>
<name>G7VA24_THELD</name>
<evidence type="ECO:0000256" key="3">
    <source>
        <dbReference type="ARBA" id="ARBA00023134"/>
    </source>
</evidence>
<dbReference type="OrthoDB" id="9784461at2"/>
<organism evidence="7 8">
    <name type="scientific">Thermovirga lienii (strain ATCC BAA-1197 / DSM 17291 / Cas60314)</name>
    <dbReference type="NCBI Taxonomy" id="580340"/>
    <lineage>
        <taxon>Bacteria</taxon>
        <taxon>Thermotogati</taxon>
        <taxon>Synergistota</taxon>
        <taxon>Synergistia</taxon>
        <taxon>Synergistales</taxon>
        <taxon>Thermovirgaceae</taxon>
        <taxon>Thermovirga</taxon>
    </lineage>
</organism>
<protein>
    <submittedName>
        <fullName evidence="7">Uncharacterized protein</fullName>
    </submittedName>
</protein>
<dbReference type="EMBL" id="CP003096">
    <property type="protein sequence ID" value="AER66724.1"/>
    <property type="molecule type" value="Genomic_DNA"/>
</dbReference>
<dbReference type="InterPro" id="IPR005337">
    <property type="entry name" value="RapZ-like"/>
</dbReference>
<keyword evidence="8" id="KW-1185">Reference proteome</keyword>
<dbReference type="HAMAP" id="MF_00636">
    <property type="entry name" value="RapZ_like"/>
    <property type="match status" value="1"/>
</dbReference>
<dbReference type="PIRSF" id="PIRSF005052">
    <property type="entry name" value="P-loopkin"/>
    <property type="match status" value="1"/>
</dbReference>
<reference evidence="7 8" key="2">
    <citation type="journal article" date="2012" name="Stand. Genomic Sci.">
        <title>Genome sequence of the moderately thermophilic, amino-acid-degrading and sulfur-reducing bacterium Thermovirga lienii type strain (Cas60314(T)).</title>
        <authorList>
            <person name="Goker M."/>
            <person name="Saunders E."/>
            <person name="Lapidus A."/>
            <person name="Nolan M."/>
            <person name="Lucas S."/>
            <person name="Hammon N."/>
            <person name="Deshpande S."/>
            <person name="Cheng J.F."/>
            <person name="Han C."/>
            <person name="Tapia R."/>
            <person name="Goodwin L.A."/>
            <person name="Pitluck S."/>
            <person name="Liolios K."/>
            <person name="Mavromatis K."/>
            <person name="Pagani I."/>
            <person name="Ivanova N."/>
            <person name="Mikhailova N."/>
            <person name="Pati A."/>
            <person name="Chen A."/>
            <person name="Palaniappan K."/>
            <person name="Land M."/>
            <person name="Chang Y.J."/>
            <person name="Jeffries C.D."/>
            <person name="Brambilla E.M."/>
            <person name="Rohde M."/>
            <person name="Spring S."/>
            <person name="Detter J.C."/>
            <person name="Woyke T."/>
            <person name="Bristow J."/>
            <person name="Eisen J.A."/>
            <person name="Markowitz V."/>
            <person name="Hugenholtz P."/>
            <person name="Kyrpides N.C."/>
            <person name="Klenk H.P."/>
        </authorList>
    </citation>
    <scope>NUCLEOTIDE SEQUENCE [LARGE SCALE GENOMIC DNA]</scope>
    <source>
        <strain evidence="8">ATCC BAA-1197 / DSM 17291 / Cas60314</strain>
    </source>
</reference>
<feature type="domain" description="RapZ C-terminal" evidence="6">
    <location>
        <begin position="169"/>
        <end position="288"/>
    </location>
</feature>
<evidence type="ECO:0000256" key="1">
    <source>
        <dbReference type="ARBA" id="ARBA00022741"/>
    </source>
</evidence>
<dbReference type="Proteomes" id="UP000005868">
    <property type="component" value="Chromosome"/>
</dbReference>
<sequence>MHTKKVQKCIIITGMSGGGKSTVLHLLEDNGMYAIDNIPPSLLPQLMMVLSKHEAAIKNGVVAVIDIRGDNLLGDLFHAIEFLRKEGTDVTLLFLEASDEVLLRRYEMTRRKHPLGENSSILDAIRRERKKITPILENADVILDTSNLKLTELKEKLFECLSIEKEPFKILLYSFGFKYGVPLDCDFLFDVRFLPNPYYDEYLRPLSGKDERVKSFLIAFKEVEEFLEYMISMLEYVLPLYRNTCKQQINMAVGCTGGRHRSVAVVDWLFEHFSKSYEGIMVHHRDIEKEQESWG</sequence>
<dbReference type="GO" id="GO:0005524">
    <property type="term" value="F:ATP binding"/>
    <property type="evidence" value="ECO:0007669"/>
    <property type="project" value="UniProtKB-UniRule"/>
</dbReference>
<evidence type="ECO:0000256" key="2">
    <source>
        <dbReference type="ARBA" id="ARBA00022840"/>
    </source>
</evidence>
<dbReference type="NCBIfam" id="NF003828">
    <property type="entry name" value="PRK05416.1"/>
    <property type="match status" value="1"/>
</dbReference>
<evidence type="ECO:0000259" key="6">
    <source>
        <dbReference type="Pfam" id="PF22740"/>
    </source>
</evidence>
<proteinExistence type="inferred from homology"/>
<dbReference type="STRING" id="580340.Tlie_0991"/>
<dbReference type="Pfam" id="PF03668">
    <property type="entry name" value="RapZ-like_N"/>
    <property type="match status" value="1"/>
</dbReference>
<dbReference type="InterPro" id="IPR027417">
    <property type="entry name" value="P-loop_NTPase"/>
</dbReference>
<dbReference type="AlphaFoldDB" id="G7VA24"/>
<keyword evidence="3 4" id="KW-0342">GTP-binding</keyword>
<dbReference type="eggNOG" id="COG1660">
    <property type="taxonomic scope" value="Bacteria"/>
</dbReference>
<keyword evidence="2 4" id="KW-0067">ATP-binding</keyword>
<reference evidence="8" key="1">
    <citation type="submission" date="2011-10" db="EMBL/GenBank/DDBJ databases">
        <title>The complete genome of chromosome of Thermovirga lienii DSM 17291.</title>
        <authorList>
            <consortium name="US DOE Joint Genome Institute (JGI-PGF)"/>
            <person name="Lucas S."/>
            <person name="Copeland A."/>
            <person name="Lapidus A."/>
            <person name="Glavina del Rio T."/>
            <person name="Dalin E."/>
            <person name="Tice H."/>
            <person name="Bruce D."/>
            <person name="Goodwin L."/>
            <person name="Pitluck S."/>
            <person name="Peters L."/>
            <person name="Mikhailova N."/>
            <person name="Saunders E."/>
            <person name="Kyrpides N."/>
            <person name="Mavromatis K."/>
            <person name="Ivanova N."/>
            <person name="Last F.I."/>
            <person name="Brettin T."/>
            <person name="Detter J.C."/>
            <person name="Han C."/>
            <person name="Larimer F."/>
            <person name="Land M."/>
            <person name="Hauser L."/>
            <person name="Markowitz V."/>
            <person name="Cheng J.-F."/>
            <person name="Hugenholtz P."/>
            <person name="Woyke T."/>
            <person name="Wu D."/>
            <person name="Spring S."/>
            <person name="Schroeder M."/>
            <person name="Brambilla E.-M."/>
            <person name="Klenk H.-P."/>
            <person name="Eisen J.A."/>
        </authorList>
    </citation>
    <scope>NUCLEOTIDE SEQUENCE [LARGE SCALE GENOMIC DNA]</scope>
    <source>
        <strain evidence="8">ATCC BAA-1197 / DSM 17291 / Cas60314</strain>
    </source>
</reference>
<gene>
    <name evidence="7" type="ordered locus">Tlie_0991</name>
</gene>
<evidence type="ECO:0000313" key="7">
    <source>
        <dbReference type="EMBL" id="AER66724.1"/>
    </source>
</evidence>
<evidence type="ECO:0000259" key="5">
    <source>
        <dbReference type="Pfam" id="PF03668"/>
    </source>
</evidence>
<dbReference type="Pfam" id="PF22740">
    <property type="entry name" value="PapZ_C"/>
    <property type="match status" value="1"/>
</dbReference>
<dbReference type="InterPro" id="IPR053930">
    <property type="entry name" value="RapZ-like_N"/>
</dbReference>
<dbReference type="HOGENOM" id="CLU_059558_0_0_0"/>
<evidence type="ECO:0000313" key="8">
    <source>
        <dbReference type="Proteomes" id="UP000005868"/>
    </source>
</evidence>
<evidence type="ECO:0000256" key="4">
    <source>
        <dbReference type="HAMAP-Rule" id="MF_00636"/>
    </source>
</evidence>
<dbReference type="Gene3D" id="3.40.50.300">
    <property type="entry name" value="P-loop containing nucleotide triphosphate hydrolases"/>
    <property type="match status" value="1"/>
</dbReference>
<dbReference type="SUPFAM" id="SSF52540">
    <property type="entry name" value="P-loop containing nucleoside triphosphate hydrolases"/>
    <property type="match status" value="1"/>
</dbReference>